<evidence type="ECO:0000256" key="2">
    <source>
        <dbReference type="ARBA" id="ARBA00023002"/>
    </source>
</evidence>
<keyword evidence="2" id="KW-0560">Oxidoreductase</keyword>
<dbReference type="PROSITE" id="PS00687">
    <property type="entry name" value="ALDEHYDE_DEHYDR_GLU"/>
    <property type="match status" value="1"/>
</dbReference>
<dbReference type="GO" id="GO:0016620">
    <property type="term" value="F:oxidoreductase activity, acting on the aldehyde or oxo group of donors, NAD or NADP as acceptor"/>
    <property type="evidence" value="ECO:0007669"/>
    <property type="project" value="InterPro"/>
</dbReference>
<dbReference type="InterPro" id="IPR016162">
    <property type="entry name" value="Ald_DH_N"/>
</dbReference>
<dbReference type="AlphaFoldDB" id="A0A382KNJ7"/>
<comment type="similarity">
    <text evidence="1">Belongs to the aldehyde dehydrogenase family.</text>
</comment>
<sequence>MYINNEFVEAEDGKRFDSLNPENNQPWASFPEANTNDVNKAVQGAKDAFGGWSKLKVTERAQYLRAIGDLLKENAELLGRTETIDSGKLLKETKFATEYVREYFYFYADLAEKMENEFPIPKIDKPDMDVVEVREPIGVVACIIPWNQQMFLMTTKLAPALAAGNTIVIKSSELAPAPLIEFARLLDNVGLPKGVVNIISGGVEAGEALTSHKSIGKILFTGGSATGSHVIKNSSNNFAQLTLELGGKSPVIVFDDCDQDNALNNIMTAIFSGNGCSCIAGSLLILNEKIYDTFLEKLVSRAKDIKLGSPLDDQSQMGPLNNLKQV</sequence>
<evidence type="ECO:0000313" key="4">
    <source>
        <dbReference type="EMBL" id="SVC26108.1"/>
    </source>
</evidence>
<dbReference type="FunFam" id="3.40.605.10:FF:000007">
    <property type="entry name" value="NAD/NADP-dependent betaine aldehyde dehydrogenase"/>
    <property type="match status" value="1"/>
</dbReference>
<dbReference type="Pfam" id="PF00171">
    <property type="entry name" value="Aldedh"/>
    <property type="match status" value="1"/>
</dbReference>
<evidence type="ECO:0000259" key="3">
    <source>
        <dbReference type="Pfam" id="PF00171"/>
    </source>
</evidence>
<evidence type="ECO:0000256" key="1">
    <source>
        <dbReference type="ARBA" id="ARBA00009986"/>
    </source>
</evidence>
<feature type="non-terminal residue" evidence="4">
    <location>
        <position position="326"/>
    </location>
</feature>
<dbReference type="EMBL" id="UINC01081859">
    <property type="protein sequence ID" value="SVC26108.1"/>
    <property type="molecule type" value="Genomic_DNA"/>
</dbReference>
<dbReference type="InterPro" id="IPR016161">
    <property type="entry name" value="Ald_DH/histidinol_DH"/>
</dbReference>
<reference evidence="4" key="1">
    <citation type="submission" date="2018-05" db="EMBL/GenBank/DDBJ databases">
        <authorList>
            <person name="Lanie J.A."/>
            <person name="Ng W.-L."/>
            <person name="Kazmierczak K.M."/>
            <person name="Andrzejewski T.M."/>
            <person name="Davidsen T.M."/>
            <person name="Wayne K.J."/>
            <person name="Tettelin H."/>
            <person name="Glass J.I."/>
            <person name="Rusch D."/>
            <person name="Podicherti R."/>
            <person name="Tsui H.-C.T."/>
            <person name="Winkler M.E."/>
        </authorList>
    </citation>
    <scope>NUCLEOTIDE SEQUENCE</scope>
</reference>
<proteinExistence type="inferred from homology"/>
<dbReference type="InterPro" id="IPR029510">
    <property type="entry name" value="Ald_DH_CS_GLU"/>
</dbReference>
<dbReference type="InterPro" id="IPR015590">
    <property type="entry name" value="Aldehyde_DH_dom"/>
</dbReference>
<protein>
    <recommendedName>
        <fullName evidence="3">Aldehyde dehydrogenase domain-containing protein</fullName>
    </recommendedName>
</protein>
<organism evidence="4">
    <name type="scientific">marine metagenome</name>
    <dbReference type="NCBI Taxonomy" id="408172"/>
    <lineage>
        <taxon>unclassified sequences</taxon>
        <taxon>metagenomes</taxon>
        <taxon>ecological metagenomes</taxon>
    </lineage>
</organism>
<dbReference type="Gene3D" id="3.40.309.10">
    <property type="entry name" value="Aldehyde Dehydrogenase, Chain A, domain 2"/>
    <property type="match status" value="1"/>
</dbReference>
<name>A0A382KNJ7_9ZZZZ</name>
<dbReference type="SUPFAM" id="SSF53720">
    <property type="entry name" value="ALDH-like"/>
    <property type="match status" value="1"/>
</dbReference>
<dbReference type="PANTHER" id="PTHR11699">
    <property type="entry name" value="ALDEHYDE DEHYDROGENASE-RELATED"/>
    <property type="match status" value="1"/>
</dbReference>
<dbReference type="Gene3D" id="3.40.605.10">
    <property type="entry name" value="Aldehyde Dehydrogenase, Chain A, domain 1"/>
    <property type="match status" value="1"/>
</dbReference>
<accession>A0A382KNJ7</accession>
<dbReference type="InterPro" id="IPR016163">
    <property type="entry name" value="Ald_DH_C"/>
</dbReference>
<gene>
    <name evidence="4" type="ORF">METZ01_LOCUS278962</name>
</gene>
<feature type="domain" description="Aldehyde dehydrogenase" evidence="3">
    <location>
        <begin position="7"/>
        <end position="325"/>
    </location>
</feature>